<keyword evidence="4" id="KW-0472">Membrane</keyword>
<evidence type="ECO:0000313" key="7">
    <source>
        <dbReference type="EMBL" id="EQB19239.1"/>
    </source>
</evidence>
<dbReference type="eggNOG" id="COG0810">
    <property type="taxonomic scope" value="Bacteria"/>
</dbReference>
<dbReference type="EMBL" id="ATHL01000019">
    <property type="protein sequence ID" value="EQB19239.1"/>
    <property type="molecule type" value="Genomic_DNA"/>
</dbReference>
<dbReference type="GO" id="GO:0055085">
    <property type="term" value="P:transmembrane transport"/>
    <property type="evidence" value="ECO:0007669"/>
    <property type="project" value="InterPro"/>
</dbReference>
<gene>
    <name evidence="7" type="ORF">L284_02170</name>
</gene>
<dbReference type="GO" id="GO:0016020">
    <property type="term" value="C:membrane"/>
    <property type="evidence" value="ECO:0007669"/>
    <property type="project" value="UniProtKB-SubCell"/>
</dbReference>
<comment type="caution">
    <text evidence="7">The sequence shown here is derived from an EMBL/GenBank/DDBJ whole genome shotgun (WGS) entry which is preliminary data.</text>
</comment>
<proteinExistence type="predicted"/>
<dbReference type="PATRIC" id="fig|1096930.3.peg.422"/>
<feature type="non-terminal residue" evidence="7">
    <location>
        <position position="1"/>
    </location>
</feature>
<keyword evidence="2" id="KW-0812">Transmembrane</keyword>
<dbReference type="AlphaFoldDB" id="T0JBE8"/>
<evidence type="ECO:0000256" key="4">
    <source>
        <dbReference type="ARBA" id="ARBA00023136"/>
    </source>
</evidence>
<sequence length="115" mass="12181">GSGGGGRGGDGQGANAGVARLPRQVAGRIRFSDLPADLRKAREGADITVRYRIGVDGRVSGCTVVSSSGRPDVDAGTCQRITERFRFRPARDARGDPVPFLMTETHGWDDVEEGP</sequence>
<dbReference type="NCBIfam" id="TIGR01352">
    <property type="entry name" value="tonB_Cterm"/>
    <property type="match status" value="1"/>
</dbReference>
<evidence type="ECO:0000256" key="2">
    <source>
        <dbReference type="ARBA" id="ARBA00022692"/>
    </source>
</evidence>
<accession>T0JBE8</accession>
<evidence type="ECO:0000313" key="8">
    <source>
        <dbReference type="Proteomes" id="UP000015527"/>
    </source>
</evidence>
<feature type="region of interest" description="Disordered" evidence="5">
    <location>
        <begin position="92"/>
        <end position="115"/>
    </location>
</feature>
<keyword evidence="3" id="KW-1133">Transmembrane helix</keyword>
<dbReference type="RefSeq" id="WP_021232411.1">
    <property type="nucleotide sequence ID" value="NZ_ATHL01000019.1"/>
</dbReference>
<dbReference type="InterPro" id="IPR037682">
    <property type="entry name" value="TonB_C"/>
</dbReference>
<comment type="subcellular location">
    <subcellularLocation>
        <location evidence="1">Membrane</location>
        <topology evidence="1">Single-pass membrane protein</topology>
    </subcellularLocation>
</comment>
<dbReference type="InterPro" id="IPR006260">
    <property type="entry name" value="TonB/TolA_C"/>
</dbReference>
<evidence type="ECO:0000256" key="3">
    <source>
        <dbReference type="ARBA" id="ARBA00022989"/>
    </source>
</evidence>
<protein>
    <recommendedName>
        <fullName evidence="6">TonB C-terminal domain-containing protein</fullName>
    </recommendedName>
</protein>
<organism evidence="7 8">
    <name type="scientific">Novosphingobium lindaniclasticum LE124</name>
    <dbReference type="NCBI Taxonomy" id="1096930"/>
    <lineage>
        <taxon>Bacteria</taxon>
        <taxon>Pseudomonadati</taxon>
        <taxon>Pseudomonadota</taxon>
        <taxon>Alphaproteobacteria</taxon>
        <taxon>Sphingomonadales</taxon>
        <taxon>Sphingomonadaceae</taxon>
        <taxon>Novosphingobium</taxon>
    </lineage>
</organism>
<dbReference type="OrthoDB" id="7390536at2"/>
<dbReference type="Gene3D" id="3.30.1150.10">
    <property type="match status" value="1"/>
</dbReference>
<evidence type="ECO:0000256" key="5">
    <source>
        <dbReference type="SAM" id="MobiDB-lite"/>
    </source>
</evidence>
<reference evidence="7 8" key="1">
    <citation type="journal article" date="2013" name="Genome Announc.">
        <title>Genome Sequence of Novosphingobium lindaniclasticum LE124T, Isolated from a Hexachlorocyclohexane Dumpsite.</title>
        <authorList>
            <person name="Saxena A."/>
            <person name="Nayyar N."/>
            <person name="Sangwan N."/>
            <person name="Kumari R."/>
            <person name="Khurana J.P."/>
            <person name="Lal R."/>
        </authorList>
    </citation>
    <scope>NUCLEOTIDE SEQUENCE [LARGE SCALE GENOMIC DNA]</scope>
    <source>
        <strain evidence="7 8">LE124</strain>
    </source>
</reference>
<dbReference type="Proteomes" id="UP000015527">
    <property type="component" value="Unassembled WGS sequence"/>
</dbReference>
<feature type="domain" description="TonB C-terminal" evidence="6">
    <location>
        <begin position="35"/>
        <end position="100"/>
    </location>
</feature>
<evidence type="ECO:0000259" key="6">
    <source>
        <dbReference type="Pfam" id="PF03544"/>
    </source>
</evidence>
<keyword evidence="8" id="KW-1185">Reference proteome</keyword>
<dbReference type="Pfam" id="PF03544">
    <property type="entry name" value="TonB_C"/>
    <property type="match status" value="1"/>
</dbReference>
<dbReference type="SUPFAM" id="SSF74653">
    <property type="entry name" value="TolA/TonB C-terminal domain"/>
    <property type="match status" value="1"/>
</dbReference>
<name>T0JBE8_9SPHN</name>
<evidence type="ECO:0000256" key="1">
    <source>
        <dbReference type="ARBA" id="ARBA00004167"/>
    </source>
</evidence>